<dbReference type="Proteomes" id="UP001162501">
    <property type="component" value="Chromosome 1"/>
</dbReference>
<protein>
    <submittedName>
        <fullName evidence="1">Uncharacterized protein</fullName>
    </submittedName>
</protein>
<sequence>MSIGRGAGLERAQSGCCSPAALGALTAAPRDGCGPPARPAPRPSRRAGWLRAAPEPQPPAGLSRGERDGRRGRRGAGGGWGQRGLGPGCDITADGRCPGGEVGARQRSRDAPPPPLAQPQLTGQPRVPATTHLLLPAYPARLALPSSEPFRVKPLNPHLPHPRCRQHKRVDAERQTRVGSSLGEGAWGCKGCGDTDSEV</sequence>
<gene>
    <name evidence="1" type="ORF">MRATA1EN3_LOCUS1423</name>
</gene>
<evidence type="ECO:0000313" key="2">
    <source>
        <dbReference type="Proteomes" id="UP001162501"/>
    </source>
</evidence>
<evidence type="ECO:0000313" key="1">
    <source>
        <dbReference type="EMBL" id="CAI9690210.1"/>
    </source>
</evidence>
<organism evidence="1 2">
    <name type="scientific">Rangifer tarandus platyrhynchus</name>
    <name type="common">Svalbard reindeer</name>
    <dbReference type="NCBI Taxonomy" id="3082113"/>
    <lineage>
        <taxon>Eukaryota</taxon>
        <taxon>Metazoa</taxon>
        <taxon>Chordata</taxon>
        <taxon>Craniata</taxon>
        <taxon>Vertebrata</taxon>
        <taxon>Euteleostomi</taxon>
        <taxon>Mammalia</taxon>
        <taxon>Eutheria</taxon>
        <taxon>Laurasiatheria</taxon>
        <taxon>Artiodactyla</taxon>
        <taxon>Ruminantia</taxon>
        <taxon>Pecora</taxon>
        <taxon>Cervidae</taxon>
        <taxon>Odocoileinae</taxon>
        <taxon>Rangifer</taxon>
    </lineage>
</organism>
<dbReference type="EMBL" id="OX596085">
    <property type="protein sequence ID" value="CAI9690210.1"/>
    <property type="molecule type" value="Genomic_DNA"/>
</dbReference>
<reference evidence="1" key="1">
    <citation type="submission" date="2023-05" db="EMBL/GenBank/DDBJ databases">
        <authorList>
            <consortium name="ELIXIR-Norway"/>
        </authorList>
    </citation>
    <scope>NUCLEOTIDE SEQUENCE</scope>
</reference>
<accession>A0ACB0DPK7</accession>
<proteinExistence type="predicted"/>
<name>A0ACB0DPK7_RANTA</name>